<organism evidence="8 9">
    <name type="scientific">Candidatus Wildermuthbacteria bacterium RIFCSPLOWO2_01_FULL_48_16</name>
    <dbReference type="NCBI Taxonomy" id="1802461"/>
    <lineage>
        <taxon>Bacteria</taxon>
        <taxon>Candidatus Wildermuthiibacteriota</taxon>
    </lineage>
</organism>
<dbReference type="STRING" id="1802461.A3B24_01270"/>
<comment type="caution">
    <text evidence="8">The sequence shown here is derived from an EMBL/GenBank/DDBJ whole genome shotgun (WGS) entry which is preliminary data.</text>
</comment>
<dbReference type="PANTHER" id="PTHR46111:SF1">
    <property type="entry name" value="RIBOSOMAL RNA SMALL SUBUNIT METHYLTRANSFERASE I"/>
    <property type="match status" value="1"/>
</dbReference>
<comment type="similarity">
    <text evidence="6">Belongs to the methyltransferase superfamily. RsmI family.</text>
</comment>
<name>A0A1G2RJS5_9BACT</name>
<gene>
    <name evidence="6" type="primary">rsmI</name>
    <name evidence="8" type="ORF">A3B24_01270</name>
</gene>
<dbReference type="InterPro" id="IPR014776">
    <property type="entry name" value="4pyrrole_Mease_sub2"/>
</dbReference>
<keyword evidence="4 6" id="KW-0808">Transferase</keyword>
<dbReference type="FunFam" id="3.40.1010.10:FF:000007">
    <property type="entry name" value="Ribosomal RNA small subunit methyltransferase I"/>
    <property type="match status" value="1"/>
</dbReference>
<dbReference type="InterPro" id="IPR035996">
    <property type="entry name" value="4pyrrol_Methylase_sf"/>
</dbReference>
<accession>A0A1G2RJS5</accession>
<comment type="subcellular location">
    <subcellularLocation>
        <location evidence="6">Cytoplasm</location>
    </subcellularLocation>
</comment>
<dbReference type="Pfam" id="PF00590">
    <property type="entry name" value="TP_methylase"/>
    <property type="match status" value="1"/>
</dbReference>
<dbReference type="SUPFAM" id="SSF53790">
    <property type="entry name" value="Tetrapyrrole methylase"/>
    <property type="match status" value="1"/>
</dbReference>
<proteinExistence type="inferred from homology"/>
<evidence type="ECO:0000256" key="6">
    <source>
        <dbReference type="HAMAP-Rule" id="MF_01877"/>
    </source>
</evidence>
<dbReference type="InterPro" id="IPR014777">
    <property type="entry name" value="4pyrrole_Mease_sub1"/>
</dbReference>
<dbReference type="Gene3D" id="3.30.950.10">
    <property type="entry name" value="Methyltransferase, Cobalt-precorrin-4 Transmethylase, Domain 2"/>
    <property type="match status" value="1"/>
</dbReference>
<dbReference type="InterPro" id="IPR008189">
    <property type="entry name" value="rRNA_ssu_MeTfrase_I"/>
</dbReference>
<feature type="domain" description="Tetrapyrrole methylase" evidence="7">
    <location>
        <begin position="3"/>
        <end position="202"/>
    </location>
</feature>
<comment type="function">
    <text evidence="6">Catalyzes the 2'-O-methylation of the ribose of cytidine 1402 (C1402) in 16S rRNA.</text>
</comment>
<evidence type="ECO:0000313" key="8">
    <source>
        <dbReference type="EMBL" id="OHA73027.1"/>
    </source>
</evidence>
<keyword evidence="5 6" id="KW-0949">S-adenosyl-L-methionine</keyword>
<dbReference type="AlphaFoldDB" id="A0A1G2RJS5"/>
<dbReference type="InterPro" id="IPR000878">
    <property type="entry name" value="4pyrrol_Mease"/>
</dbReference>
<dbReference type="HAMAP" id="MF_01877">
    <property type="entry name" value="16SrRNA_methyltr_I"/>
    <property type="match status" value="1"/>
</dbReference>
<reference evidence="8 9" key="1">
    <citation type="journal article" date="2016" name="Nat. Commun.">
        <title>Thousands of microbial genomes shed light on interconnected biogeochemical processes in an aquifer system.</title>
        <authorList>
            <person name="Anantharaman K."/>
            <person name="Brown C.T."/>
            <person name="Hug L.A."/>
            <person name="Sharon I."/>
            <person name="Castelle C.J."/>
            <person name="Probst A.J."/>
            <person name="Thomas B.C."/>
            <person name="Singh A."/>
            <person name="Wilkins M.J."/>
            <person name="Karaoz U."/>
            <person name="Brodie E.L."/>
            <person name="Williams K.H."/>
            <person name="Hubbard S.S."/>
            <person name="Banfield J.F."/>
        </authorList>
    </citation>
    <scope>NUCLEOTIDE SEQUENCE [LARGE SCALE GENOMIC DNA]</scope>
</reference>
<dbReference type="GO" id="GO:0005737">
    <property type="term" value="C:cytoplasm"/>
    <property type="evidence" value="ECO:0007669"/>
    <property type="project" value="UniProtKB-SubCell"/>
</dbReference>
<dbReference type="EMBL" id="MHUG01000016">
    <property type="protein sequence ID" value="OHA73027.1"/>
    <property type="molecule type" value="Genomic_DNA"/>
</dbReference>
<dbReference type="CDD" id="cd11648">
    <property type="entry name" value="RsmI"/>
    <property type="match status" value="1"/>
</dbReference>
<protein>
    <recommendedName>
        <fullName evidence="6">Ribosomal RNA small subunit methyltransferase I</fullName>
        <ecNumber evidence="6">2.1.1.198</ecNumber>
    </recommendedName>
    <alternativeName>
        <fullName evidence="6">16S rRNA 2'-O-ribose C1402 methyltransferase</fullName>
    </alternativeName>
    <alternativeName>
        <fullName evidence="6">rRNA (cytidine-2'-O-)-methyltransferase RsmI</fullName>
    </alternativeName>
</protein>
<dbReference type="NCBIfam" id="TIGR00096">
    <property type="entry name" value="16S rRNA (cytidine(1402)-2'-O)-methyltransferase"/>
    <property type="match status" value="1"/>
</dbReference>
<keyword evidence="2 6" id="KW-0698">rRNA processing</keyword>
<dbReference type="Proteomes" id="UP000176917">
    <property type="component" value="Unassembled WGS sequence"/>
</dbReference>
<evidence type="ECO:0000256" key="4">
    <source>
        <dbReference type="ARBA" id="ARBA00022679"/>
    </source>
</evidence>
<comment type="catalytic activity">
    <reaction evidence="6">
        <text>cytidine(1402) in 16S rRNA + S-adenosyl-L-methionine = 2'-O-methylcytidine(1402) in 16S rRNA + S-adenosyl-L-homocysteine + H(+)</text>
        <dbReference type="Rhea" id="RHEA:42924"/>
        <dbReference type="Rhea" id="RHEA-COMP:10285"/>
        <dbReference type="Rhea" id="RHEA-COMP:10286"/>
        <dbReference type="ChEBI" id="CHEBI:15378"/>
        <dbReference type="ChEBI" id="CHEBI:57856"/>
        <dbReference type="ChEBI" id="CHEBI:59789"/>
        <dbReference type="ChEBI" id="CHEBI:74495"/>
        <dbReference type="ChEBI" id="CHEBI:82748"/>
        <dbReference type="EC" id="2.1.1.198"/>
    </reaction>
</comment>
<keyword evidence="3 6" id="KW-0489">Methyltransferase</keyword>
<evidence type="ECO:0000256" key="5">
    <source>
        <dbReference type="ARBA" id="ARBA00022691"/>
    </source>
</evidence>
<dbReference type="EC" id="2.1.1.198" evidence="6"/>
<evidence type="ECO:0000313" key="9">
    <source>
        <dbReference type="Proteomes" id="UP000176917"/>
    </source>
</evidence>
<dbReference type="GO" id="GO:0070677">
    <property type="term" value="F:rRNA (cytosine-2'-O-)-methyltransferase activity"/>
    <property type="evidence" value="ECO:0007669"/>
    <property type="project" value="UniProtKB-UniRule"/>
</dbReference>
<keyword evidence="1 6" id="KW-0963">Cytoplasm</keyword>
<evidence type="ECO:0000259" key="7">
    <source>
        <dbReference type="Pfam" id="PF00590"/>
    </source>
</evidence>
<evidence type="ECO:0000256" key="3">
    <source>
        <dbReference type="ARBA" id="ARBA00022603"/>
    </source>
</evidence>
<dbReference type="PIRSF" id="PIRSF005917">
    <property type="entry name" value="MTase_YraL"/>
    <property type="match status" value="1"/>
</dbReference>
<evidence type="ECO:0000256" key="1">
    <source>
        <dbReference type="ARBA" id="ARBA00022490"/>
    </source>
</evidence>
<dbReference type="PANTHER" id="PTHR46111">
    <property type="entry name" value="RIBOSOMAL RNA SMALL SUBUNIT METHYLTRANSFERASE I"/>
    <property type="match status" value="1"/>
</dbReference>
<sequence>MATLFVVATPIGNLEDLTLRALRTLKEVSFILCEDTRVTQKLLSRYEVKVPTISYHQHASEKTKEYVFELLSQGKSLALVTDAGTPGVSDPGNELIDYLLERKPSLSIVPIPGASAVSAIASIAGLPMDKFLFLGYPPHKKGRKKFFEEVAQSARPVIFYESPYRILKSLQELKTINYQLQTVVGRELTKKFETVYRGAIDQVLEMLQKDKVKGEFVVVVGRP</sequence>
<dbReference type="Gene3D" id="3.40.1010.10">
    <property type="entry name" value="Cobalt-precorrin-4 Transmethylase, Domain 1"/>
    <property type="match status" value="1"/>
</dbReference>
<evidence type="ECO:0000256" key="2">
    <source>
        <dbReference type="ARBA" id="ARBA00022552"/>
    </source>
</evidence>